<feature type="domain" description="FAD/NAD(P)-binding" evidence="3">
    <location>
        <begin position="5"/>
        <end position="233"/>
    </location>
</feature>
<dbReference type="Pfam" id="PF07992">
    <property type="entry name" value="Pyr_redox_2"/>
    <property type="match status" value="1"/>
</dbReference>
<sequence length="263" mass="28728">MIKTVGVVGAGPAGVAAAIMLKRYGIEVLLFERRTVGGLLNNAWRVENFPPLEPCTGEELCRKLEDRLTDNDIAIINEEVTAIRDRIIVTRRARYKVDYALVATGTAPKRLPTLETCSRVVYEYRDIPPGTEVIAIYGAGDMAFDGAVRASLRGSRTLLFSRSETLRAIEPLKASAEKAGVELHRAESILRVEPDEALLKITTSLNVYSADALLICIGRESLIPRIDSDRCEIIGDARGEIYRQASIAIGDGIKSAMKIALEG</sequence>
<dbReference type="SUPFAM" id="SSF51905">
    <property type="entry name" value="FAD/NAD(P)-binding domain"/>
    <property type="match status" value="1"/>
</dbReference>
<dbReference type="KEGG" id="minf:MESINF_1446"/>
<keyword evidence="2" id="KW-0560">Oxidoreductase</keyword>
<dbReference type="InterPro" id="IPR036188">
    <property type="entry name" value="FAD/NAD-bd_sf"/>
</dbReference>
<dbReference type="RefSeq" id="WP_169699110.1">
    <property type="nucleotide sequence ID" value="NZ_LS974202.1"/>
</dbReference>
<dbReference type="PRINTS" id="PR00368">
    <property type="entry name" value="FADPNR"/>
</dbReference>
<evidence type="ECO:0000313" key="5">
    <source>
        <dbReference type="Proteomes" id="UP000250796"/>
    </source>
</evidence>
<protein>
    <submittedName>
        <fullName evidence="4">Thioredoxin reductase-related protein</fullName>
    </submittedName>
</protein>
<dbReference type="InterPro" id="IPR050097">
    <property type="entry name" value="Ferredoxin-NADP_redctase_2"/>
</dbReference>
<accession>A0A7Z7PRK5</accession>
<evidence type="ECO:0000313" key="4">
    <source>
        <dbReference type="EMBL" id="SSC12890.1"/>
    </source>
</evidence>
<dbReference type="PRINTS" id="PR00469">
    <property type="entry name" value="PNDRDTASEII"/>
</dbReference>
<evidence type="ECO:0000256" key="1">
    <source>
        <dbReference type="ARBA" id="ARBA00022630"/>
    </source>
</evidence>
<dbReference type="EMBL" id="LS974202">
    <property type="protein sequence ID" value="SSC12890.1"/>
    <property type="molecule type" value="Genomic_DNA"/>
</dbReference>
<gene>
    <name evidence="4" type="ORF">MESINF_1446</name>
</gene>
<dbReference type="Gene3D" id="3.50.50.60">
    <property type="entry name" value="FAD/NAD(P)-binding domain"/>
    <property type="match status" value="2"/>
</dbReference>
<dbReference type="Proteomes" id="UP000250796">
    <property type="component" value="Chromosome MESINF"/>
</dbReference>
<dbReference type="InterPro" id="IPR023753">
    <property type="entry name" value="FAD/NAD-binding_dom"/>
</dbReference>
<dbReference type="AlphaFoldDB" id="A0A7Z7PRK5"/>
<reference evidence="4 5" key="1">
    <citation type="submission" date="2017-01" db="EMBL/GenBank/DDBJ databases">
        <authorList>
            <person name="Erauso G."/>
        </authorList>
    </citation>
    <scope>NUCLEOTIDE SEQUENCE [LARGE SCALE GENOMIC DNA]</scope>
    <source>
        <strain evidence="4">MESINF1</strain>
    </source>
</reference>
<evidence type="ECO:0000259" key="3">
    <source>
        <dbReference type="Pfam" id="PF07992"/>
    </source>
</evidence>
<dbReference type="GO" id="GO:0016491">
    <property type="term" value="F:oxidoreductase activity"/>
    <property type="evidence" value="ECO:0007669"/>
    <property type="project" value="UniProtKB-KW"/>
</dbReference>
<keyword evidence="5" id="KW-1185">Reference proteome</keyword>
<name>A0A7Z7PRK5_9BACT</name>
<dbReference type="PANTHER" id="PTHR48105">
    <property type="entry name" value="THIOREDOXIN REDUCTASE 1-RELATED-RELATED"/>
    <property type="match status" value="1"/>
</dbReference>
<organism evidence="4 5">
    <name type="scientific">Mesotoga infera</name>
    <dbReference type="NCBI Taxonomy" id="1236046"/>
    <lineage>
        <taxon>Bacteria</taxon>
        <taxon>Thermotogati</taxon>
        <taxon>Thermotogota</taxon>
        <taxon>Thermotogae</taxon>
        <taxon>Kosmotogales</taxon>
        <taxon>Kosmotogaceae</taxon>
        <taxon>Mesotoga</taxon>
    </lineage>
</organism>
<evidence type="ECO:0000256" key="2">
    <source>
        <dbReference type="ARBA" id="ARBA00023002"/>
    </source>
</evidence>
<proteinExistence type="predicted"/>
<keyword evidence="1" id="KW-0285">Flavoprotein</keyword>